<evidence type="ECO:0000256" key="4">
    <source>
        <dbReference type="ARBA" id="ARBA00022679"/>
    </source>
</evidence>
<dbReference type="Pfam" id="PF13231">
    <property type="entry name" value="PMT_2"/>
    <property type="match status" value="1"/>
</dbReference>
<evidence type="ECO:0000256" key="6">
    <source>
        <dbReference type="ARBA" id="ARBA00022989"/>
    </source>
</evidence>
<evidence type="ECO:0000259" key="9">
    <source>
        <dbReference type="Pfam" id="PF13231"/>
    </source>
</evidence>
<feature type="transmembrane region" description="Helical" evidence="8">
    <location>
        <begin position="380"/>
        <end position="399"/>
    </location>
</feature>
<keyword evidence="3" id="KW-0328">Glycosyltransferase</keyword>
<organism evidence="10 11">
    <name type="scientific">Candidatus Fimiplasma intestinipullorum</name>
    <dbReference type="NCBI Taxonomy" id="2840825"/>
    <lineage>
        <taxon>Bacteria</taxon>
        <taxon>Bacillati</taxon>
        <taxon>Bacillota</taxon>
        <taxon>Clostridia</taxon>
        <taxon>Eubacteriales</taxon>
        <taxon>Candidatus Fimiplasma</taxon>
    </lineage>
</organism>
<evidence type="ECO:0000256" key="3">
    <source>
        <dbReference type="ARBA" id="ARBA00022676"/>
    </source>
</evidence>
<reference evidence="10" key="1">
    <citation type="submission" date="2020-10" db="EMBL/GenBank/DDBJ databases">
        <authorList>
            <person name="Gilroy R."/>
        </authorList>
    </citation>
    <scope>NUCLEOTIDE SEQUENCE</scope>
    <source>
        <strain evidence="10">CHK195-11698</strain>
    </source>
</reference>
<dbReference type="Proteomes" id="UP000824175">
    <property type="component" value="Unassembled WGS sequence"/>
</dbReference>
<dbReference type="InterPro" id="IPR038731">
    <property type="entry name" value="RgtA/B/C-like"/>
</dbReference>
<keyword evidence="7 8" id="KW-0472">Membrane</keyword>
<dbReference type="PANTHER" id="PTHR33908">
    <property type="entry name" value="MANNOSYLTRANSFERASE YKCB-RELATED"/>
    <property type="match status" value="1"/>
</dbReference>
<feature type="transmembrane region" description="Helical" evidence="8">
    <location>
        <begin position="12"/>
        <end position="33"/>
    </location>
</feature>
<evidence type="ECO:0000313" key="10">
    <source>
        <dbReference type="EMBL" id="HIU14193.1"/>
    </source>
</evidence>
<comment type="subcellular location">
    <subcellularLocation>
        <location evidence="1">Cell membrane</location>
        <topology evidence="1">Multi-pass membrane protein</topology>
    </subcellularLocation>
</comment>
<feature type="domain" description="Glycosyltransferase RgtA/B/C/D-like" evidence="9">
    <location>
        <begin position="71"/>
        <end position="227"/>
    </location>
</feature>
<dbReference type="GO" id="GO:0009103">
    <property type="term" value="P:lipopolysaccharide biosynthetic process"/>
    <property type="evidence" value="ECO:0007669"/>
    <property type="project" value="UniProtKB-ARBA"/>
</dbReference>
<evidence type="ECO:0000256" key="8">
    <source>
        <dbReference type="SAM" id="Phobius"/>
    </source>
</evidence>
<dbReference type="GO" id="GO:0016763">
    <property type="term" value="F:pentosyltransferase activity"/>
    <property type="evidence" value="ECO:0007669"/>
    <property type="project" value="TreeGrafter"/>
</dbReference>
<evidence type="ECO:0000256" key="1">
    <source>
        <dbReference type="ARBA" id="ARBA00004651"/>
    </source>
</evidence>
<dbReference type="GO" id="GO:0005886">
    <property type="term" value="C:plasma membrane"/>
    <property type="evidence" value="ECO:0007669"/>
    <property type="project" value="UniProtKB-SubCell"/>
</dbReference>
<gene>
    <name evidence="10" type="ORF">IAD15_09015</name>
</gene>
<sequence>MLKRLRQIEKSQYPIIGILLIAIITRMAFLATYGPMYSLNSDDVAYVEAGIRFAHTGAVTMHDVISAQIMPGMLYLIAPFVWLLGEGELLWWGLKIFWNILGVLSIYGTYRCVKELSNGYCGAIGAALFLTIDFTWMDNLILTETPFMFCMIWIIYFTLRIARQPKYRYFWGIVATYMGALLMRPNVAPYPLFLFLYLLVKHYDIQLLWRQILIAACVVLAFIVPWTIRNYIQFDRFIPLTYGMGNPLLLGTYQGVGYPLDEELDYSHLIEKMPEESLAYYDQETQTWDLSSYMGKFYSLEYDELMAKYRMSVWWEDDPASMLHSYLLSKPKIMLLGSFCWDTPFGISAEANMPIRYLDLGLALIGSAILLFDRKRRPETLMIGTFYAFQIAVYSYSFALNRYGQTLYFMRFILVGWGIYRVYELLKERKNRLAN</sequence>
<proteinExistence type="predicted"/>
<dbReference type="EMBL" id="DVMJ01000077">
    <property type="protein sequence ID" value="HIU14193.1"/>
    <property type="molecule type" value="Genomic_DNA"/>
</dbReference>
<comment type="caution">
    <text evidence="10">The sequence shown here is derived from an EMBL/GenBank/DDBJ whole genome shotgun (WGS) entry which is preliminary data.</text>
</comment>
<dbReference type="AlphaFoldDB" id="A0A9D1HPJ7"/>
<keyword evidence="6 8" id="KW-1133">Transmembrane helix</keyword>
<accession>A0A9D1HPJ7</accession>
<feature type="transmembrane region" description="Helical" evidence="8">
    <location>
        <begin position="89"/>
        <end position="107"/>
    </location>
</feature>
<feature type="transmembrane region" description="Helical" evidence="8">
    <location>
        <begin position="143"/>
        <end position="162"/>
    </location>
</feature>
<dbReference type="PANTHER" id="PTHR33908:SF11">
    <property type="entry name" value="MEMBRANE PROTEIN"/>
    <property type="match status" value="1"/>
</dbReference>
<reference evidence="10" key="2">
    <citation type="journal article" date="2021" name="PeerJ">
        <title>Extensive microbial diversity within the chicken gut microbiome revealed by metagenomics and culture.</title>
        <authorList>
            <person name="Gilroy R."/>
            <person name="Ravi A."/>
            <person name="Getino M."/>
            <person name="Pursley I."/>
            <person name="Horton D.L."/>
            <person name="Alikhan N.F."/>
            <person name="Baker D."/>
            <person name="Gharbi K."/>
            <person name="Hall N."/>
            <person name="Watson M."/>
            <person name="Adriaenssens E.M."/>
            <person name="Foster-Nyarko E."/>
            <person name="Jarju S."/>
            <person name="Secka A."/>
            <person name="Antonio M."/>
            <person name="Oren A."/>
            <person name="Chaudhuri R.R."/>
            <person name="La Ragione R."/>
            <person name="Hildebrand F."/>
            <person name="Pallen M.J."/>
        </authorList>
    </citation>
    <scope>NUCLEOTIDE SEQUENCE</scope>
    <source>
        <strain evidence="10">CHK195-11698</strain>
    </source>
</reference>
<name>A0A9D1HPJ7_9FIRM</name>
<dbReference type="InterPro" id="IPR050297">
    <property type="entry name" value="LipidA_mod_glycosyltrf_83"/>
</dbReference>
<keyword evidence="5 8" id="KW-0812">Transmembrane</keyword>
<feature type="transmembrane region" description="Helical" evidence="8">
    <location>
        <begin position="405"/>
        <end position="423"/>
    </location>
</feature>
<feature type="transmembrane region" description="Helical" evidence="8">
    <location>
        <begin position="169"/>
        <end position="187"/>
    </location>
</feature>
<evidence type="ECO:0000256" key="2">
    <source>
        <dbReference type="ARBA" id="ARBA00022475"/>
    </source>
</evidence>
<evidence type="ECO:0000256" key="5">
    <source>
        <dbReference type="ARBA" id="ARBA00022692"/>
    </source>
</evidence>
<evidence type="ECO:0000256" key="7">
    <source>
        <dbReference type="ARBA" id="ARBA00023136"/>
    </source>
</evidence>
<feature type="transmembrane region" description="Helical" evidence="8">
    <location>
        <begin position="207"/>
        <end position="228"/>
    </location>
</feature>
<protein>
    <submittedName>
        <fullName evidence="10">Glycosyltransferase family 39 protein</fullName>
    </submittedName>
</protein>
<keyword evidence="4" id="KW-0808">Transferase</keyword>
<evidence type="ECO:0000313" key="11">
    <source>
        <dbReference type="Proteomes" id="UP000824175"/>
    </source>
</evidence>
<keyword evidence="2" id="KW-1003">Cell membrane</keyword>